<evidence type="ECO:0000313" key="2">
    <source>
        <dbReference type="Proteomes" id="UP000717585"/>
    </source>
</evidence>
<dbReference type="AlphaFoldDB" id="A0A8J6B3F3"/>
<accession>A0A8J6B3F3</accession>
<organism evidence="1 2">
    <name type="scientific">Carpediemonas membranifera</name>
    <dbReference type="NCBI Taxonomy" id="201153"/>
    <lineage>
        <taxon>Eukaryota</taxon>
        <taxon>Metamonada</taxon>
        <taxon>Carpediemonas-like organisms</taxon>
        <taxon>Carpediemonas</taxon>
    </lineage>
</organism>
<sequence>MSHNSSTPNDGRDALFEAHLISMVTTLKVPGDIPSLLKHAYSRHFHENIPSIEDPESNETPADDNQLESLISLLDNLPPLNGEAQVLLDRARSILTDGPPLSMNVELAEGQELPVAMHTLLQGTLWAAFMACGADPDLGRTERQAKKNKLDYSQADKCLWFLCKKTFFAHQIALKDGKAVGFEYRRSHAHRLYAGRLFELVPAAGINVFARVPAPPASAVFGMGDRTILLNTPRGVFGLERRGERVIHFNAADDESPMTAPARLGFEHCPKIAQYEAKLPPWHKHELLTTAYLYDGMLLLTPAGMASAGWLSQYTVGPMTDPHFDTIYPVPLPDGFIPDSIMAGCHTMVVSMGNRQMIAGPNGGFMMGTEQGAVFNNLEHRVDRVLPGGSTTLFLSGRRLLAMGPVEPVIISAGLLPGFLPNQGCRVPTALQFKSPVCRIYCTYELLVVGYSGKTSITLEIVGQEGQARTVRTRMVRFDIVAVARVLPHGTPALFCQTKAGQWIKVNMSSPDAKHVRVKSVEGRTRQIEALSCIKVDATA</sequence>
<gene>
    <name evidence="1" type="ORF">J8273_0100</name>
</gene>
<dbReference type="Proteomes" id="UP000717585">
    <property type="component" value="Unassembled WGS sequence"/>
</dbReference>
<evidence type="ECO:0000313" key="1">
    <source>
        <dbReference type="EMBL" id="KAG9394893.1"/>
    </source>
</evidence>
<reference evidence="1" key="1">
    <citation type="submission" date="2021-05" db="EMBL/GenBank/DDBJ databases">
        <title>A free-living protist that lacks canonical eukaryotic 1 DNA replication and segregation systems.</title>
        <authorList>
            <person name="Salas-Leiva D.E."/>
            <person name="Tromer E.C."/>
            <person name="Curtis B.A."/>
            <person name="Jerlstrom-Hultqvist J."/>
            <person name="Kolisko M."/>
            <person name="Yi Z."/>
            <person name="Salas-Leiva J.S."/>
            <person name="Gallot-Lavallee L."/>
            <person name="Kops G.J.P.L."/>
            <person name="Archibald J.M."/>
            <person name="Simpson A.G.B."/>
            <person name="Roger A.J."/>
        </authorList>
    </citation>
    <scope>NUCLEOTIDE SEQUENCE</scope>
    <source>
        <strain evidence="1">BICM</strain>
    </source>
</reference>
<comment type="caution">
    <text evidence="1">The sequence shown here is derived from an EMBL/GenBank/DDBJ whole genome shotgun (WGS) entry which is preliminary data.</text>
</comment>
<protein>
    <submittedName>
        <fullName evidence="1">Uncharacterized protein</fullName>
    </submittedName>
</protein>
<proteinExistence type="predicted"/>
<keyword evidence="2" id="KW-1185">Reference proteome</keyword>
<name>A0A8J6B3F3_9EUKA</name>
<dbReference type="EMBL" id="JAHDYR010000012">
    <property type="protein sequence ID" value="KAG9394893.1"/>
    <property type="molecule type" value="Genomic_DNA"/>
</dbReference>